<comment type="caution">
    <text evidence="11">The sequence shown here is derived from an EMBL/GenBank/DDBJ whole genome shotgun (WGS) entry which is preliminary data.</text>
</comment>
<feature type="binding site" evidence="5">
    <location>
        <position position="343"/>
    </location>
    <ligand>
        <name>substrate</name>
    </ligand>
</feature>
<dbReference type="InterPro" id="IPR022657">
    <property type="entry name" value="De-COase2_CS"/>
</dbReference>
<dbReference type="SUPFAM" id="SSF50621">
    <property type="entry name" value="Alanine racemase C-terminal domain-like"/>
    <property type="match status" value="1"/>
</dbReference>
<dbReference type="InterPro" id="IPR022644">
    <property type="entry name" value="De-COase2_N"/>
</dbReference>
<dbReference type="EC" id="4.1.1.20" evidence="5 6"/>
<evidence type="ECO:0000256" key="8">
    <source>
        <dbReference type="RuleBase" id="RU003738"/>
    </source>
</evidence>
<dbReference type="GO" id="GO:0008836">
    <property type="term" value="F:diaminopimelate decarboxylase activity"/>
    <property type="evidence" value="ECO:0007669"/>
    <property type="project" value="UniProtKB-UniRule"/>
</dbReference>
<evidence type="ECO:0000313" key="11">
    <source>
        <dbReference type="EMBL" id="PQO31151.1"/>
    </source>
</evidence>
<dbReference type="InterPro" id="IPR002986">
    <property type="entry name" value="DAP_deCOOHase_LysA"/>
</dbReference>
<evidence type="ECO:0000313" key="12">
    <source>
        <dbReference type="Proteomes" id="UP000240009"/>
    </source>
</evidence>
<dbReference type="NCBIfam" id="TIGR01048">
    <property type="entry name" value="lysA"/>
    <property type="match status" value="1"/>
</dbReference>
<comment type="pathway">
    <text evidence="5 8">Amino-acid biosynthesis; L-lysine biosynthesis via DAP pathway; L-lysine from DL-2,6-diaminopimelate: step 1/1.</text>
</comment>
<accession>A0A2S8FG61</accession>
<keyword evidence="4 5" id="KW-0456">Lyase</keyword>
<organism evidence="11 12">
    <name type="scientific">Blastopirellula marina</name>
    <dbReference type="NCBI Taxonomy" id="124"/>
    <lineage>
        <taxon>Bacteria</taxon>
        <taxon>Pseudomonadati</taxon>
        <taxon>Planctomycetota</taxon>
        <taxon>Planctomycetia</taxon>
        <taxon>Pirellulales</taxon>
        <taxon>Pirellulaceae</taxon>
        <taxon>Blastopirellula</taxon>
    </lineage>
</organism>
<dbReference type="Pfam" id="PF00278">
    <property type="entry name" value="Orn_DAP_Arg_deC"/>
    <property type="match status" value="1"/>
</dbReference>
<feature type="domain" description="Orn/DAP/Arg decarboxylase 2 C-terminal" evidence="9">
    <location>
        <begin position="31"/>
        <end position="376"/>
    </location>
</feature>
<dbReference type="Pfam" id="PF02784">
    <property type="entry name" value="Orn_Arg_deC_N"/>
    <property type="match status" value="1"/>
</dbReference>
<evidence type="ECO:0000256" key="6">
    <source>
        <dbReference type="NCBIfam" id="TIGR01048"/>
    </source>
</evidence>
<keyword evidence="3 5" id="KW-0663">Pyridoxal phosphate</keyword>
<dbReference type="PRINTS" id="PR01181">
    <property type="entry name" value="DAPDCRBXLASE"/>
</dbReference>
<dbReference type="PANTHER" id="PTHR43727">
    <property type="entry name" value="DIAMINOPIMELATE DECARBOXYLASE"/>
    <property type="match status" value="1"/>
</dbReference>
<gene>
    <name evidence="5" type="primary">lysA</name>
    <name evidence="11" type="ORF">C5Y96_12415</name>
</gene>
<dbReference type="GO" id="GO:0030170">
    <property type="term" value="F:pyridoxal phosphate binding"/>
    <property type="evidence" value="ECO:0007669"/>
    <property type="project" value="UniProtKB-UniRule"/>
</dbReference>
<feature type="binding site" evidence="5">
    <location>
        <position position="273"/>
    </location>
    <ligand>
        <name>substrate</name>
    </ligand>
</feature>
<evidence type="ECO:0000256" key="3">
    <source>
        <dbReference type="ARBA" id="ARBA00022898"/>
    </source>
</evidence>
<dbReference type="HAMAP" id="MF_02120">
    <property type="entry name" value="LysA"/>
    <property type="match status" value="1"/>
</dbReference>
<feature type="domain" description="Orn/DAP/Arg decarboxylase 2 N-terminal" evidence="10">
    <location>
        <begin position="50"/>
        <end position="277"/>
    </location>
</feature>
<feature type="binding site" evidence="5">
    <location>
        <position position="229"/>
    </location>
    <ligand>
        <name>pyridoxal 5'-phosphate</name>
        <dbReference type="ChEBI" id="CHEBI:597326"/>
    </ligand>
</feature>
<sequence length="420" mass="45972">MPQVPTFSTSRQEIAGVSVQQLATQFGTPTYVYDAATIVQRIQDLAAFDVVRYAQKACSNLAILKLVRENNVVVDAVSAWEIRRALAAGYEVHGDPPPIVYTADIFDREALELCVEHGLHVNCGSPDMIRQLGELAPGREITLRINPGFGHGHSQKTNTGGQQSKHGIWHEQLNDCLLLADANGLQITGLHMHIGSGTDLHHLSQVCDSMEKAALEVGRSIKTISAGGGLPVPYNSQQTYVDLEKYFELWDATRKKLEKAFDHSISLEIEPGRYLSAEAGYLITEIRAVKQMGDNLFYVADAGFNNLARPIMYGAYHPISVARKDGQHIGEEHDVIVGGPLCESGDIFTQEEGGFVSARKLPPAAVGDLLVIECAGAYGYCMSSNYNSKPLAAEVMIEDGKARIIRRRQTFEGFIADEMV</sequence>
<feature type="binding site" evidence="5">
    <location>
        <begin position="270"/>
        <end position="273"/>
    </location>
    <ligand>
        <name>pyridoxal 5'-phosphate</name>
        <dbReference type="ChEBI" id="CHEBI:597326"/>
    </ligand>
</feature>
<dbReference type="GO" id="GO:0009089">
    <property type="term" value="P:lysine biosynthetic process via diaminopimelate"/>
    <property type="evidence" value="ECO:0007669"/>
    <property type="project" value="UniProtKB-UniRule"/>
</dbReference>
<proteinExistence type="inferred from homology"/>
<feature type="binding site" evidence="5">
    <location>
        <position position="378"/>
    </location>
    <ligand>
        <name>pyridoxal 5'-phosphate</name>
        <dbReference type="ChEBI" id="CHEBI:597326"/>
    </ligand>
</feature>
<dbReference type="InterPro" id="IPR009006">
    <property type="entry name" value="Ala_racemase/Decarboxylase_C"/>
</dbReference>
<feature type="active site" description="Proton donor" evidence="7">
    <location>
        <position position="342"/>
    </location>
</feature>
<comment type="cofactor">
    <cofactor evidence="1 5 7 8">
        <name>pyridoxal 5'-phosphate</name>
        <dbReference type="ChEBI" id="CHEBI:597326"/>
    </cofactor>
</comment>
<dbReference type="Gene3D" id="2.40.37.10">
    <property type="entry name" value="Lyase, Ornithine Decarboxylase, Chain A, domain 1"/>
    <property type="match status" value="1"/>
</dbReference>
<dbReference type="CDD" id="cd06828">
    <property type="entry name" value="PLPDE_III_DapDC"/>
    <property type="match status" value="1"/>
</dbReference>
<feature type="binding site" evidence="5">
    <location>
        <position position="378"/>
    </location>
    <ligand>
        <name>substrate</name>
    </ligand>
</feature>
<protein>
    <recommendedName>
        <fullName evidence="5 6">Diaminopimelate decarboxylase</fullName>
        <shortName evidence="5">DAP decarboxylase</shortName>
        <shortName evidence="5">DAPDC</shortName>
        <ecNumber evidence="5 6">4.1.1.20</ecNumber>
    </recommendedName>
</protein>
<dbReference type="InterPro" id="IPR029066">
    <property type="entry name" value="PLP-binding_barrel"/>
</dbReference>
<comment type="similarity">
    <text evidence="5">Belongs to the Orn/Lys/Arg decarboxylase class-II family. LysA subfamily.</text>
</comment>
<dbReference type="OrthoDB" id="9802241at2"/>
<evidence type="ECO:0000256" key="5">
    <source>
        <dbReference type="HAMAP-Rule" id="MF_02120"/>
    </source>
</evidence>
<keyword evidence="5" id="KW-0028">Amino-acid biosynthesis</keyword>
<comment type="function">
    <text evidence="5">Specifically catalyzes the decarboxylation of meso-diaminopimelate (meso-DAP) to L-lysine.</text>
</comment>
<name>A0A2S8FG61_9BACT</name>
<dbReference type="Gene3D" id="3.20.20.10">
    <property type="entry name" value="Alanine racemase"/>
    <property type="match status" value="1"/>
</dbReference>
<comment type="catalytic activity">
    <reaction evidence="5 8">
        <text>meso-2,6-diaminopimelate + H(+) = L-lysine + CO2</text>
        <dbReference type="Rhea" id="RHEA:15101"/>
        <dbReference type="ChEBI" id="CHEBI:15378"/>
        <dbReference type="ChEBI" id="CHEBI:16526"/>
        <dbReference type="ChEBI" id="CHEBI:32551"/>
        <dbReference type="ChEBI" id="CHEBI:57791"/>
        <dbReference type="EC" id="4.1.1.20"/>
    </reaction>
</comment>
<dbReference type="PRINTS" id="PR01179">
    <property type="entry name" value="ODADCRBXLASE"/>
</dbReference>
<dbReference type="PROSITE" id="PS00879">
    <property type="entry name" value="ODR_DC_2_2"/>
    <property type="match status" value="1"/>
</dbReference>
<keyword evidence="2 5" id="KW-0210">Decarboxylase</keyword>
<evidence type="ECO:0000256" key="7">
    <source>
        <dbReference type="PIRSR" id="PIRSR600183-50"/>
    </source>
</evidence>
<dbReference type="InterPro" id="IPR000183">
    <property type="entry name" value="Orn/DAP/Arg_de-COase"/>
</dbReference>
<dbReference type="Proteomes" id="UP000240009">
    <property type="component" value="Unassembled WGS sequence"/>
</dbReference>
<dbReference type="SUPFAM" id="SSF51419">
    <property type="entry name" value="PLP-binding barrel"/>
    <property type="match status" value="1"/>
</dbReference>
<keyword evidence="5 8" id="KW-0457">Lysine biosynthesis</keyword>
<comment type="subunit">
    <text evidence="5">Homodimer.</text>
</comment>
<dbReference type="AlphaFoldDB" id="A0A2S8FG61"/>
<feature type="modified residue" description="N6-(pyridoxal phosphate)lysine" evidence="5 7">
    <location>
        <position position="56"/>
    </location>
</feature>
<dbReference type="UniPathway" id="UPA00034">
    <property type="reaction ID" value="UER00027"/>
</dbReference>
<evidence type="ECO:0000259" key="9">
    <source>
        <dbReference type="Pfam" id="PF00278"/>
    </source>
</evidence>
<reference evidence="11 12" key="1">
    <citation type="submission" date="2018-02" db="EMBL/GenBank/DDBJ databases">
        <title>Comparative genomes isolates from brazilian mangrove.</title>
        <authorList>
            <person name="Araujo J.E."/>
            <person name="Taketani R.G."/>
            <person name="Silva M.C.P."/>
            <person name="Loureco M.V."/>
            <person name="Andreote F.D."/>
        </authorList>
    </citation>
    <scope>NUCLEOTIDE SEQUENCE [LARGE SCALE GENOMIC DNA]</scope>
    <source>
        <strain evidence="11 12">HEX-2 MGV</strain>
    </source>
</reference>
<evidence type="ECO:0000259" key="10">
    <source>
        <dbReference type="Pfam" id="PF02784"/>
    </source>
</evidence>
<feature type="binding site" evidence="5">
    <location>
        <position position="309"/>
    </location>
    <ligand>
        <name>substrate</name>
    </ligand>
</feature>
<feature type="binding site" evidence="5">
    <location>
        <position position="313"/>
    </location>
    <ligand>
        <name>substrate</name>
    </ligand>
</feature>
<dbReference type="PANTHER" id="PTHR43727:SF2">
    <property type="entry name" value="GROUP IV DECARBOXYLASE"/>
    <property type="match status" value="1"/>
</dbReference>
<evidence type="ECO:0000256" key="1">
    <source>
        <dbReference type="ARBA" id="ARBA00001933"/>
    </source>
</evidence>
<dbReference type="InterPro" id="IPR022643">
    <property type="entry name" value="De-COase2_C"/>
</dbReference>
<dbReference type="EMBL" id="PUIA01000037">
    <property type="protein sequence ID" value="PQO31151.1"/>
    <property type="molecule type" value="Genomic_DNA"/>
</dbReference>
<evidence type="ECO:0000256" key="4">
    <source>
        <dbReference type="ARBA" id="ARBA00023239"/>
    </source>
</evidence>
<dbReference type="RefSeq" id="WP_105353670.1">
    <property type="nucleotide sequence ID" value="NZ_PUIA01000037.1"/>
</dbReference>
<evidence type="ECO:0000256" key="2">
    <source>
        <dbReference type="ARBA" id="ARBA00022793"/>
    </source>
</evidence>